<dbReference type="EMBL" id="BSFE01000005">
    <property type="protein sequence ID" value="GLK52626.1"/>
    <property type="molecule type" value="Genomic_DNA"/>
</dbReference>
<feature type="domain" description="AB hydrolase-1" evidence="1">
    <location>
        <begin position="58"/>
        <end position="162"/>
    </location>
</feature>
<dbReference type="Proteomes" id="UP001143486">
    <property type="component" value="Unassembled WGS sequence"/>
</dbReference>
<reference evidence="2" key="2">
    <citation type="submission" date="2023-01" db="EMBL/GenBank/DDBJ databases">
        <authorList>
            <person name="Sun Q."/>
            <person name="Evtushenko L."/>
        </authorList>
    </citation>
    <scope>NUCLEOTIDE SEQUENCE</scope>
    <source>
        <strain evidence="2">VKM B-1513</strain>
    </source>
</reference>
<sequence length="323" mass="34908">MPLWLYILAGACVLAGLAALLARHTIRRIEQAHPPGGRFTEIAGTRLHYRRSGDPERPAILVLHGAASNLEEPHMALADAFDGEHVIWLDRPGLGWSQRPGGAWSPRREAELIAAFLDHLDIPAATVIGHSWGGAIAMRMAIDHPARVDGLVLLAPALSAWIGTAAWFNSASFWPVIGPFLSRIAVPLVGRSQAVSGAISAFRPEPVPDAYLDRSALLLLLRPPVWKANARDMAMVNSHLEDQETAYSTIGTPAVILAGKADTVVWSHRHGGQVAARMPRGEMRWIAGAGHNLHHHHPQAVLQAIHDVRRQLRESVHSAGGAA</sequence>
<protein>
    <submittedName>
        <fullName evidence="2">Alpha/beta hydrolase</fullName>
    </submittedName>
</protein>
<comment type="caution">
    <text evidence="2">The sequence shown here is derived from an EMBL/GenBank/DDBJ whole genome shotgun (WGS) entry which is preliminary data.</text>
</comment>
<dbReference type="InterPro" id="IPR029058">
    <property type="entry name" value="AB_hydrolase_fold"/>
</dbReference>
<proteinExistence type="predicted"/>
<dbReference type="Pfam" id="PF00561">
    <property type="entry name" value="Abhydrolase_1"/>
    <property type="match status" value="1"/>
</dbReference>
<dbReference type="PRINTS" id="PR00111">
    <property type="entry name" value="ABHYDROLASE"/>
</dbReference>
<evidence type="ECO:0000259" key="1">
    <source>
        <dbReference type="Pfam" id="PF00561"/>
    </source>
</evidence>
<dbReference type="AlphaFoldDB" id="A0A9W6IP97"/>
<evidence type="ECO:0000313" key="3">
    <source>
        <dbReference type="Proteomes" id="UP001143486"/>
    </source>
</evidence>
<accession>A0A9W6IP97</accession>
<keyword evidence="3" id="KW-1185">Reference proteome</keyword>
<dbReference type="PANTHER" id="PTHR43798">
    <property type="entry name" value="MONOACYLGLYCEROL LIPASE"/>
    <property type="match status" value="1"/>
</dbReference>
<name>A0A9W6IP97_9PROT</name>
<gene>
    <name evidence="2" type="ORF">GCM10017621_21340</name>
</gene>
<dbReference type="RefSeq" id="WP_271186989.1">
    <property type="nucleotide sequence ID" value="NZ_BSFE01000005.1"/>
</dbReference>
<organism evidence="2 3">
    <name type="scientific">Maricaulis virginensis</name>
    <dbReference type="NCBI Taxonomy" id="144022"/>
    <lineage>
        <taxon>Bacteria</taxon>
        <taxon>Pseudomonadati</taxon>
        <taxon>Pseudomonadota</taxon>
        <taxon>Alphaproteobacteria</taxon>
        <taxon>Maricaulales</taxon>
        <taxon>Maricaulaceae</taxon>
        <taxon>Maricaulis</taxon>
    </lineage>
</organism>
<dbReference type="GO" id="GO:0016787">
    <property type="term" value="F:hydrolase activity"/>
    <property type="evidence" value="ECO:0007669"/>
    <property type="project" value="UniProtKB-KW"/>
</dbReference>
<dbReference type="PRINTS" id="PR00412">
    <property type="entry name" value="EPOXHYDRLASE"/>
</dbReference>
<dbReference type="SUPFAM" id="SSF53474">
    <property type="entry name" value="alpha/beta-Hydrolases"/>
    <property type="match status" value="1"/>
</dbReference>
<dbReference type="PANTHER" id="PTHR43798:SF33">
    <property type="entry name" value="HYDROLASE, PUTATIVE (AFU_ORTHOLOGUE AFUA_2G14860)-RELATED"/>
    <property type="match status" value="1"/>
</dbReference>
<dbReference type="Gene3D" id="3.40.50.1820">
    <property type="entry name" value="alpha/beta hydrolase"/>
    <property type="match status" value="1"/>
</dbReference>
<dbReference type="InterPro" id="IPR050266">
    <property type="entry name" value="AB_hydrolase_sf"/>
</dbReference>
<dbReference type="GO" id="GO:0016020">
    <property type="term" value="C:membrane"/>
    <property type="evidence" value="ECO:0007669"/>
    <property type="project" value="TreeGrafter"/>
</dbReference>
<reference evidence="2" key="1">
    <citation type="journal article" date="2014" name="Int. J. Syst. Evol. Microbiol.">
        <title>Complete genome sequence of Corynebacterium casei LMG S-19264T (=DSM 44701T), isolated from a smear-ripened cheese.</title>
        <authorList>
            <consortium name="US DOE Joint Genome Institute (JGI-PGF)"/>
            <person name="Walter F."/>
            <person name="Albersmeier A."/>
            <person name="Kalinowski J."/>
            <person name="Ruckert C."/>
        </authorList>
    </citation>
    <scope>NUCLEOTIDE SEQUENCE</scope>
    <source>
        <strain evidence="2">VKM B-1513</strain>
    </source>
</reference>
<dbReference type="InterPro" id="IPR000073">
    <property type="entry name" value="AB_hydrolase_1"/>
</dbReference>
<evidence type="ECO:0000313" key="2">
    <source>
        <dbReference type="EMBL" id="GLK52626.1"/>
    </source>
</evidence>
<keyword evidence="2" id="KW-0378">Hydrolase</keyword>
<dbReference type="InterPro" id="IPR000639">
    <property type="entry name" value="Epox_hydrolase-like"/>
</dbReference>